<sequence>MSQELEVIRVSGTSHPWKPPCQWVVLHCYPCQILDPVAHPSHQLYDLALLHRQTCQKAFVESGRRL</sequence>
<organism evidence="1">
    <name type="scientific">Tanacetum cinerariifolium</name>
    <name type="common">Dalmatian daisy</name>
    <name type="synonym">Chrysanthemum cinerariifolium</name>
    <dbReference type="NCBI Taxonomy" id="118510"/>
    <lineage>
        <taxon>Eukaryota</taxon>
        <taxon>Viridiplantae</taxon>
        <taxon>Streptophyta</taxon>
        <taxon>Embryophyta</taxon>
        <taxon>Tracheophyta</taxon>
        <taxon>Spermatophyta</taxon>
        <taxon>Magnoliopsida</taxon>
        <taxon>eudicotyledons</taxon>
        <taxon>Gunneridae</taxon>
        <taxon>Pentapetalae</taxon>
        <taxon>asterids</taxon>
        <taxon>campanulids</taxon>
        <taxon>Asterales</taxon>
        <taxon>Asteraceae</taxon>
        <taxon>Asteroideae</taxon>
        <taxon>Anthemideae</taxon>
        <taxon>Anthemidinae</taxon>
        <taxon>Tanacetum</taxon>
    </lineage>
</organism>
<protein>
    <submittedName>
        <fullName evidence="1">Uncharacterized protein</fullName>
    </submittedName>
</protein>
<accession>A0A699X345</accession>
<reference evidence="1" key="1">
    <citation type="journal article" date="2019" name="Sci. Rep.">
        <title>Draft genome of Tanacetum cinerariifolium, the natural source of mosquito coil.</title>
        <authorList>
            <person name="Yamashiro T."/>
            <person name="Shiraishi A."/>
            <person name="Satake H."/>
            <person name="Nakayama K."/>
        </authorList>
    </citation>
    <scope>NUCLEOTIDE SEQUENCE</scope>
</reference>
<gene>
    <name evidence="1" type="ORF">Tci_926184</name>
</gene>
<dbReference type="AlphaFoldDB" id="A0A699X345"/>
<evidence type="ECO:0000313" key="1">
    <source>
        <dbReference type="EMBL" id="GFD54215.1"/>
    </source>
</evidence>
<dbReference type="EMBL" id="BKCJ011803392">
    <property type="protein sequence ID" value="GFD54215.1"/>
    <property type="molecule type" value="Genomic_DNA"/>
</dbReference>
<comment type="caution">
    <text evidence="1">The sequence shown here is derived from an EMBL/GenBank/DDBJ whole genome shotgun (WGS) entry which is preliminary data.</text>
</comment>
<proteinExistence type="predicted"/>
<name>A0A699X345_TANCI</name>